<proteinExistence type="predicted"/>
<dbReference type="AlphaFoldDB" id="A0A1E5GGN6"/>
<feature type="compositionally biased region" description="Polar residues" evidence="1">
    <location>
        <begin position="70"/>
        <end position="84"/>
    </location>
</feature>
<evidence type="ECO:0000313" key="4">
    <source>
        <dbReference type="EMBL" id="OEG11886.1"/>
    </source>
</evidence>
<keyword evidence="5" id="KW-1185">Reference proteome</keyword>
<feature type="chain" id="PRO_5009177425" description="WxL domain-containing protein" evidence="2">
    <location>
        <begin position="31"/>
        <end position="253"/>
    </location>
</feature>
<evidence type="ECO:0000256" key="1">
    <source>
        <dbReference type="SAM" id="MobiDB-lite"/>
    </source>
</evidence>
<comment type="caution">
    <text evidence="4">The sequence shown here is derived from an EMBL/GenBank/DDBJ whole genome shotgun (WGS) entry which is preliminary data.</text>
</comment>
<accession>A0A1E5GGN6</accession>
<dbReference type="Proteomes" id="UP000094068">
    <property type="component" value="Unassembled WGS sequence"/>
</dbReference>
<sequence length="253" mass="27221">MFIQGSNEMKKQLILGVLLILLTMPVKASAQEEISTGSNAYVTIEKYSGDGEQPVNPTDPNEIVKPGPNTDGTNPHQPSTKGPLSLNYISNLKFGKQTANGNDAVYQVKPDRVIDSKEAEIDVPNYVQVTDHRGTNSGWTLLVKQDGAFKNGVHSLAGTELVFTSPVLVSKSGKDTTSPSANANFTLTADGNSAMVMYAATDQGMGTWVDRFGKDLEEAKTGIQLKIPGDSKKVAGFYQTSLTWTLTDTPFTE</sequence>
<keyword evidence="2" id="KW-0732">Signal</keyword>
<dbReference type="Pfam" id="PF13731">
    <property type="entry name" value="WxL"/>
    <property type="match status" value="1"/>
</dbReference>
<reference evidence="5" key="1">
    <citation type="submission" date="2016-09" db="EMBL/GenBank/DDBJ databases">
        <authorList>
            <person name="Gulvik C.A."/>
        </authorList>
    </citation>
    <scope>NUCLEOTIDE SEQUENCE [LARGE SCALE GENOMIC DNA]</scope>
    <source>
        <strain evidence="5">DSM 23328</strain>
    </source>
</reference>
<dbReference type="InterPro" id="IPR027994">
    <property type="entry name" value="WxL_dom"/>
</dbReference>
<evidence type="ECO:0000256" key="2">
    <source>
        <dbReference type="SAM" id="SignalP"/>
    </source>
</evidence>
<dbReference type="EMBL" id="MIJZ01000012">
    <property type="protein sequence ID" value="OEG11886.1"/>
    <property type="molecule type" value="Genomic_DNA"/>
</dbReference>
<gene>
    <name evidence="4" type="ORF">BCR21_06535</name>
</gene>
<protein>
    <recommendedName>
        <fullName evidence="3">WxL domain-containing protein</fullName>
    </recommendedName>
</protein>
<evidence type="ECO:0000259" key="3">
    <source>
        <dbReference type="Pfam" id="PF13731"/>
    </source>
</evidence>
<feature type="region of interest" description="Disordered" evidence="1">
    <location>
        <begin position="48"/>
        <end position="84"/>
    </location>
</feature>
<name>A0A1E5GGN6_9ENTE</name>
<dbReference type="STRING" id="903984.BCR21_06535"/>
<feature type="domain" description="WxL" evidence="3">
    <location>
        <begin position="35"/>
        <end position="250"/>
    </location>
</feature>
<organism evidence="4 5">
    <name type="scientific">Enterococcus ureasiticus</name>
    <dbReference type="NCBI Taxonomy" id="903984"/>
    <lineage>
        <taxon>Bacteria</taxon>
        <taxon>Bacillati</taxon>
        <taxon>Bacillota</taxon>
        <taxon>Bacilli</taxon>
        <taxon>Lactobacillales</taxon>
        <taxon>Enterococcaceae</taxon>
        <taxon>Enterococcus</taxon>
    </lineage>
</organism>
<dbReference type="OrthoDB" id="2339326at2"/>
<evidence type="ECO:0000313" key="5">
    <source>
        <dbReference type="Proteomes" id="UP000094068"/>
    </source>
</evidence>
<feature type="signal peptide" evidence="2">
    <location>
        <begin position="1"/>
        <end position="30"/>
    </location>
</feature>